<proteinExistence type="predicted"/>
<organism evidence="2 3">
    <name type="scientific">Helicoverpa armigera</name>
    <name type="common">Cotton bollworm</name>
    <name type="synonym">Heliothis armigera</name>
    <dbReference type="NCBI Taxonomy" id="29058"/>
    <lineage>
        <taxon>Eukaryota</taxon>
        <taxon>Metazoa</taxon>
        <taxon>Ecdysozoa</taxon>
        <taxon>Arthropoda</taxon>
        <taxon>Hexapoda</taxon>
        <taxon>Insecta</taxon>
        <taxon>Pterygota</taxon>
        <taxon>Neoptera</taxon>
        <taxon>Endopterygota</taxon>
        <taxon>Lepidoptera</taxon>
        <taxon>Glossata</taxon>
        <taxon>Ditrysia</taxon>
        <taxon>Noctuoidea</taxon>
        <taxon>Noctuidae</taxon>
        <taxon>Heliothinae</taxon>
        <taxon>Helicoverpa</taxon>
    </lineage>
</organism>
<dbReference type="AlphaFoldDB" id="A0A2W1C0D5"/>
<dbReference type="EMBL" id="KZ149927">
    <property type="protein sequence ID" value="PZC77533.1"/>
    <property type="molecule type" value="Genomic_DNA"/>
</dbReference>
<name>A0A2W1C0D5_HELAM</name>
<sequence>MQIISILLSLTLVSLAQAGLSTRIPKPKWNWHSQDTKPQEFSRHKSPEERRKLSIFPKSYMKYVISSEPIYKIATHKPFVYKAKKPLMKKFNFLEKNSASNENEPTQANIHGKVIYDNSEEGTPRVESVVFSEEVSIEIIDDKSEESEEIVIDEMKETILQNDEKELEATGDVSENKDILSLKDVIFPPEVNIPVEANQQNKTNDFVDVSIAPTSPTESEIPDTVEFIFVDPAQKTKDSASISSEEDFITTEMYEPEVFRRKRGSNIIEEENLASTVAGYKYTWKDTRLNNDLVFKNIHS</sequence>
<evidence type="ECO:0000256" key="1">
    <source>
        <dbReference type="SAM" id="SignalP"/>
    </source>
</evidence>
<accession>A0A2W1C0D5</accession>
<gene>
    <name evidence="2" type="primary">HaOG203246</name>
    <name evidence="2" type="ORF">B5X24_HaOG203246</name>
</gene>
<keyword evidence="3" id="KW-1185">Reference proteome</keyword>
<reference evidence="2 3" key="1">
    <citation type="journal article" date="2017" name="BMC Biol.">
        <title>Genomic innovations, transcriptional plasticity and gene loss underlying the evolution and divergence of two highly polyphagous and invasive Helicoverpa pest species.</title>
        <authorList>
            <person name="Pearce S.L."/>
            <person name="Clarke D.F."/>
            <person name="East P.D."/>
            <person name="Elfekih S."/>
            <person name="Gordon K.H."/>
            <person name="Jermiin L.S."/>
            <person name="McGaughran A."/>
            <person name="Oakeshott J.G."/>
            <person name="Papanikolaou A."/>
            <person name="Perera O.P."/>
            <person name="Rane R.V."/>
            <person name="Richards S."/>
            <person name="Tay W.T."/>
            <person name="Walsh T.K."/>
            <person name="Anderson A."/>
            <person name="Anderson C.J."/>
            <person name="Asgari S."/>
            <person name="Board P.G."/>
            <person name="Bretschneider A."/>
            <person name="Campbell P.M."/>
            <person name="Chertemps T."/>
            <person name="Christeller J.T."/>
            <person name="Coppin C.W."/>
            <person name="Downes S.J."/>
            <person name="Duan G."/>
            <person name="Farnsworth C.A."/>
            <person name="Good R.T."/>
            <person name="Han L.B."/>
            <person name="Han Y.C."/>
            <person name="Hatje K."/>
            <person name="Horne I."/>
            <person name="Huang Y.P."/>
            <person name="Hughes D.S."/>
            <person name="Jacquin-Joly E."/>
            <person name="James W."/>
            <person name="Jhangiani S."/>
            <person name="Kollmar M."/>
            <person name="Kuwar S.S."/>
            <person name="Li S."/>
            <person name="Liu N.Y."/>
            <person name="Maibeche M.T."/>
            <person name="Miller J.R."/>
            <person name="Montagne N."/>
            <person name="Perry T."/>
            <person name="Qu J."/>
            <person name="Song S.V."/>
            <person name="Sutton G.G."/>
            <person name="Vogel H."/>
            <person name="Walenz B.P."/>
            <person name="Xu W."/>
            <person name="Zhang H.J."/>
            <person name="Zou Z."/>
            <person name="Batterham P."/>
            <person name="Edwards O.R."/>
            <person name="Feyereisen R."/>
            <person name="Gibbs R.A."/>
            <person name="Heckel D.G."/>
            <person name="McGrath A."/>
            <person name="Robin C."/>
            <person name="Scherer S.E."/>
            <person name="Worley K.C."/>
            <person name="Wu Y.D."/>
        </authorList>
    </citation>
    <scope>NUCLEOTIDE SEQUENCE [LARGE SCALE GENOMIC DNA]</scope>
    <source>
        <strain evidence="2">Harm_GR_Male_#8</strain>
        <tissue evidence="2">Whole organism</tissue>
    </source>
</reference>
<dbReference type="Proteomes" id="UP000249218">
    <property type="component" value="Unassembled WGS sequence"/>
</dbReference>
<evidence type="ECO:0000313" key="3">
    <source>
        <dbReference type="Proteomes" id="UP000249218"/>
    </source>
</evidence>
<evidence type="ECO:0000313" key="2">
    <source>
        <dbReference type="EMBL" id="PZC77533.1"/>
    </source>
</evidence>
<feature type="chain" id="PRO_5015862195" evidence="1">
    <location>
        <begin position="19"/>
        <end position="300"/>
    </location>
</feature>
<keyword evidence="1" id="KW-0732">Signal</keyword>
<dbReference type="OrthoDB" id="6920507at2759"/>
<protein>
    <submittedName>
        <fullName evidence="2">Uncharacterized protein</fullName>
    </submittedName>
</protein>
<feature type="signal peptide" evidence="1">
    <location>
        <begin position="1"/>
        <end position="18"/>
    </location>
</feature>